<dbReference type="InterPro" id="IPR009080">
    <property type="entry name" value="tRNAsynth_Ia_anticodon-bd"/>
</dbReference>
<feature type="domain" description="Arginyl tRNA synthetase N-terminal" evidence="14">
    <location>
        <begin position="3"/>
        <end position="86"/>
    </location>
</feature>
<dbReference type="Proteomes" id="UP000885863">
    <property type="component" value="Unassembled WGS sequence"/>
</dbReference>
<dbReference type="Gene3D" id="3.40.50.620">
    <property type="entry name" value="HUPs"/>
    <property type="match status" value="1"/>
</dbReference>
<dbReference type="EMBL" id="DQZR01000088">
    <property type="protein sequence ID" value="HDM36035.1"/>
    <property type="molecule type" value="Genomic_DNA"/>
</dbReference>
<evidence type="ECO:0000313" key="15">
    <source>
        <dbReference type="EMBL" id="HDM36035.1"/>
    </source>
</evidence>
<dbReference type="InterPro" id="IPR001278">
    <property type="entry name" value="Arg-tRNA-ligase"/>
</dbReference>
<evidence type="ECO:0000256" key="5">
    <source>
        <dbReference type="ARBA" id="ARBA00022741"/>
    </source>
</evidence>
<keyword evidence="7 10" id="KW-0648">Protein biosynthesis</keyword>
<keyword evidence="3 10" id="KW-0963">Cytoplasm</keyword>
<comment type="similarity">
    <text evidence="2 10 11">Belongs to the class-I aminoacyl-tRNA synthetase family.</text>
</comment>
<evidence type="ECO:0000256" key="4">
    <source>
        <dbReference type="ARBA" id="ARBA00022598"/>
    </source>
</evidence>
<dbReference type="EC" id="6.1.1.19" evidence="10"/>
<protein>
    <recommendedName>
        <fullName evidence="10">Arginine--tRNA ligase</fullName>
        <ecNumber evidence="10">6.1.1.19</ecNumber>
    </recommendedName>
    <alternativeName>
        <fullName evidence="10">Arginyl-tRNA synthetase</fullName>
        <shortName evidence="10">ArgRS</shortName>
    </alternativeName>
</protein>
<comment type="caution">
    <text evidence="15">The sequence shown here is derived from an EMBL/GenBank/DDBJ whole genome shotgun (WGS) entry which is preliminary data.</text>
</comment>
<comment type="subcellular location">
    <subcellularLocation>
        <location evidence="1 10">Cytoplasm</location>
    </subcellularLocation>
</comment>
<gene>
    <name evidence="10" type="primary">argS</name>
    <name evidence="15" type="ORF">ENG09_02095</name>
</gene>
<feature type="short sequence motif" description="'HIGH' region" evidence="10">
    <location>
        <begin position="119"/>
        <end position="129"/>
    </location>
</feature>
<evidence type="ECO:0000256" key="9">
    <source>
        <dbReference type="ARBA" id="ARBA00049339"/>
    </source>
</evidence>
<evidence type="ECO:0000256" key="7">
    <source>
        <dbReference type="ARBA" id="ARBA00022917"/>
    </source>
</evidence>
<dbReference type="GO" id="GO:0005737">
    <property type="term" value="C:cytoplasm"/>
    <property type="evidence" value="ECO:0007669"/>
    <property type="project" value="UniProtKB-SubCell"/>
</dbReference>
<dbReference type="AlphaFoldDB" id="A0A7C0X022"/>
<evidence type="ECO:0000256" key="11">
    <source>
        <dbReference type="RuleBase" id="RU363038"/>
    </source>
</evidence>
<feature type="domain" description="DALR anticodon binding" evidence="13">
    <location>
        <begin position="447"/>
        <end position="567"/>
    </location>
</feature>
<dbReference type="NCBIfam" id="TIGR00456">
    <property type="entry name" value="argS"/>
    <property type="match status" value="1"/>
</dbReference>
<dbReference type="SUPFAM" id="SSF55190">
    <property type="entry name" value="Arginyl-tRNA synthetase (ArgRS), N-terminal 'additional' domain"/>
    <property type="match status" value="1"/>
</dbReference>
<feature type="coiled-coil region" evidence="12">
    <location>
        <begin position="192"/>
        <end position="219"/>
    </location>
</feature>
<sequence>MFKQFKREVETALKKAIEDAGYRVNDLELGISPFADLATTVCYRIASSYKVPPDRAAKKIVEAMDTSDMPLIGEVKASGPYINFYTSDRFLTESLRAILKGDLGFESKDEVIILEHTSANPDGPLHIGHIRNTVIGDTLARILRRAGMRVEVEYYVNDMGRQAALVVLGLERFELDRSKKIDHAIADVYVKANRLIEENPELKSEVDQLIRRYEEGDEEVTARFREAVILSLEGIRQSLLRLGVDHDLFVWESDFVRTGDVSKIISWMKEDGSIPLVEKEGALMLDLSEAGFDKEFVLCRSDGTSIYATRDLAYHRFKARRGDRVIDVFGADHKLISSQLSYILGKMGVKKPEIVIFEFVSLPEGSMSTREGKFISCDELIDEVEARARIEVDKRRGDLPAERRAEIARAVARGAIRYDIVKVSPEKPTVFDWDKALDFEKQSAPYLQYAHARCCSILRKVGGWDVREEEISAIPLDLLRTDQEIKLIKMLSKFSYIIEEAARTLKPNLLATYAKDLVDSFNLFYRDCPVLDAEDDLRKARLALVEATRIILSETLETLGIEALEEM</sequence>
<proteinExistence type="inferred from homology"/>
<accession>A0A7C0X022</accession>
<evidence type="ECO:0000256" key="8">
    <source>
        <dbReference type="ARBA" id="ARBA00023146"/>
    </source>
</evidence>
<dbReference type="Pfam" id="PF00750">
    <property type="entry name" value="tRNA-synt_1d"/>
    <property type="match status" value="1"/>
</dbReference>
<dbReference type="GO" id="GO:0006420">
    <property type="term" value="P:arginyl-tRNA aminoacylation"/>
    <property type="evidence" value="ECO:0007669"/>
    <property type="project" value="UniProtKB-UniRule"/>
</dbReference>
<dbReference type="InterPro" id="IPR014729">
    <property type="entry name" value="Rossmann-like_a/b/a_fold"/>
</dbReference>
<evidence type="ECO:0000256" key="2">
    <source>
        <dbReference type="ARBA" id="ARBA00005594"/>
    </source>
</evidence>
<dbReference type="Gene3D" id="1.10.730.10">
    <property type="entry name" value="Isoleucyl-tRNA Synthetase, Domain 1"/>
    <property type="match status" value="1"/>
</dbReference>
<keyword evidence="6 10" id="KW-0067">ATP-binding</keyword>
<dbReference type="InterPro" id="IPR036695">
    <property type="entry name" value="Arg-tRNA-synth_N_sf"/>
</dbReference>
<keyword evidence="4 10" id="KW-0436">Ligase</keyword>
<dbReference type="PRINTS" id="PR01038">
    <property type="entry name" value="TRNASYNTHARG"/>
</dbReference>
<evidence type="ECO:0000256" key="1">
    <source>
        <dbReference type="ARBA" id="ARBA00004496"/>
    </source>
</evidence>
<dbReference type="Gene3D" id="3.30.1360.70">
    <property type="entry name" value="Arginyl tRNA synthetase N-terminal domain"/>
    <property type="match status" value="1"/>
</dbReference>
<dbReference type="GO" id="GO:0005524">
    <property type="term" value="F:ATP binding"/>
    <property type="evidence" value="ECO:0007669"/>
    <property type="project" value="UniProtKB-UniRule"/>
</dbReference>
<keyword evidence="12" id="KW-0175">Coiled coil</keyword>
<name>A0A7C0X022_9EURY</name>
<dbReference type="InterPro" id="IPR005148">
    <property type="entry name" value="Arg-tRNA-synth_N"/>
</dbReference>
<dbReference type="GO" id="GO:0004814">
    <property type="term" value="F:arginine-tRNA ligase activity"/>
    <property type="evidence" value="ECO:0007669"/>
    <property type="project" value="UniProtKB-UniRule"/>
</dbReference>
<dbReference type="FunFam" id="1.10.730.10:FF:000008">
    <property type="entry name" value="Arginine--tRNA ligase"/>
    <property type="match status" value="1"/>
</dbReference>
<dbReference type="Pfam" id="PF03485">
    <property type="entry name" value="Arg_tRNA_synt_N"/>
    <property type="match status" value="1"/>
</dbReference>
<evidence type="ECO:0000256" key="3">
    <source>
        <dbReference type="ARBA" id="ARBA00022490"/>
    </source>
</evidence>
<keyword evidence="8 10" id="KW-0030">Aminoacyl-tRNA synthetase</keyword>
<dbReference type="SMART" id="SM01016">
    <property type="entry name" value="Arg_tRNA_synt_N"/>
    <property type="match status" value="1"/>
</dbReference>
<comment type="catalytic activity">
    <reaction evidence="9 10">
        <text>tRNA(Arg) + L-arginine + ATP = L-arginyl-tRNA(Arg) + AMP + diphosphate</text>
        <dbReference type="Rhea" id="RHEA:20301"/>
        <dbReference type="Rhea" id="RHEA-COMP:9658"/>
        <dbReference type="Rhea" id="RHEA-COMP:9673"/>
        <dbReference type="ChEBI" id="CHEBI:30616"/>
        <dbReference type="ChEBI" id="CHEBI:32682"/>
        <dbReference type="ChEBI" id="CHEBI:33019"/>
        <dbReference type="ChEBI" id="CHEBI:78442"/>
        <dbReference type="ChEBI" id="CHEBI:78513"/>
        <dbReference type="ChEBI" id="CHEBI:456215"/>
        <dbReference type="EC" id="6.1.1.19"/>
    </reaction>
</comment>
<evidence type="ECO:0000256" key="10">
    <source>
        <dbReference type="HAMAP-Rule" id="MF_00123"/>
    </source>
</evidence>
<reference evidence="15" key="1">
    <citation type="journal article" date="2020" name="mSystems">
        <title>Genome- and Community-Level Interaction Insights into Carbon Utilization and Element Cycling Functions of Hydrothermarchaeota in Hydrothermal Sediment.</title>
        <authorList>
            <person name="Zhou Z."/>
            <person name="Liu Y."/>
            <person name="Xu W."/>
            <person name="Pan J."/>
            <person name="Luo Z.H."/>
            <person name="Li M."/>
        </authorList>
    </citation>
    <scope>NUCLEOTIDE SEQUENCE [LARGE SCALE GENOMIC DNA]</scope>
    <source>
        <strain evidence="15">HyVt-185</strain>
    </source>
</reference>
<dbReference type="SUPFAM" id="SSF52374">
    <property type="entry name" value="Nucleotidylyl transferase"/>
    <property type="match status" value="1"/>
</dbReference>
<keyword evidence="5 10" id="KW-0547">Nucleotide-binding</keyword>
<dbReference type="HAMAP" id="MF_00123">
    <property type="entry name" value="Arg_tRNA_synth"/>
    <property type="match status" value="1"/>
</dbReference>
<evidence type="ECO:0000259" key="13">
    <source>
        <dbReference type="SMART" id="SM00836"/>
    </source>
</evidence>
<dbReference type="SMART" id="SM00836">
    <property type="entry name" value="DALR_1"/>
    <property type="match status" value="1"/>
</dbReference>
<dbReference type="CDD" id="cd07956">
    <property type="entry name" value="Anticodon_Ia_Arg"/>
    <property type="match status" value="1"/>
</dbReference>
<dbReference type="InterPro" id="IPR035684">
    <property type="entry name" value="ArgRS_core"/>
</dbReference>
<evidence type="ECO:0000259" key="14">
    <source>
        <dbReference type="SMART" id="SM01016"/>
    </source>
</evidence>
<dbReference type="InterPro" id="IPR008909">
    <property type="entry name" value="DALR_anticod-bd"/>
</dbReference>
<dbReference type="Pfam" id="PF05746">
    <property type="entry name" value="DALR_1"/>
    <property type="match status" value="1"/>
</dbReference>
<dbReference type="PANTHER" id="PTHR11956">
    <property type="entry name" value="ARGINYL-TRNA SYNTHETASE"/>
    <property type="match status" value="1"/>
</dbReference>
<organism evidence="15">
    <name type="scientific">Candidatus Syntropharchaeum butanivorans</name>
    <dbReference type="NCBI Taxonomy" id="1839936"/>
    <lineage>
        <taxon>Archaea</taxon>
        <taxon>Methanobacteriati</taxon>
        <taxon>Methanobacteriota</taxon>
        <taxon>Stenosarchaea group</taxon>
        <taxon>Methanomicrobia</taxon>
        <taxon>Methanosarcinales</taxon>
        <taxon>ANME-2 cluster</taxon>
        <taxon>Candidatus Syntropharchaeum</taxon>
    </lineage>
</organism>
<dbReference type="SUPFAM" id="SSF47323">
    <property type="entry name" value="Anticodon-binding domain of a subclass of class I aminoacyl-tRNA synthetases"/>
    <property type="match status" value="1"/>
</dbReference>
<dbReference type="PANTHER" id="PTHR11956:SF5">
    <property type="entry name" value="ARGININE--TRNA LIGASE, CYTOPLASMIC"/>
    <property type="match status" value="1"/>
</dbReference>
<evidence type="ECO:0000256" key="12">
    <source>
        <dbReference type="SAM" id="Coils"/>
    </source>
</evidence>
<evidence type="ECO:0000256" key="6">
    <source>
        <dbReference type="ARBA" id="ARBA00022840"/>
    </source>
</evidence>
<dbReference type="CDD" id="cd00671">
    <property type="entry name" value="ArgRS_core"/>
    <property type="match status" value="1"/>
</dbReference>